<evidence type="ECO:0000313" key="7">
    <source>
        <dbReference type="Proteomes" id="UP000276776"/>
    </source>
</evidence>
<evidence type="ECO:0000259" key="5">
    <source>
        <dbReference type="Pfam" id="PF07850"/>
    </source>
</evidence>
<dbReference type="EMBL" id="UYYF01004354">
    <property type="protein sequence ID" value="VDN02929.1"/>
    <property type="molecule type" value="Genomic_DNA"/>
</dbReference>
<dbReference type="InterPro" id="IPR056780">
    <property type="entry name" value="Renin_r_C"/>
</dbReference>
<dbReference type="OrthoDB" id="7866065at2759"/>
<dbReference type="GO" id="GO:0030177">
    <property type="term" value="P:positive regulation of Wnt signaling pathway"/>
    <property type="evidence" value="ECO:0007669"/>
    <property type="project" value="TreeGrafter"/>
</dbReference>
<protein>
    <submittedName>
        <fullName evidence="8">ABC transporter domain-containing protein</fullName>
    </submittedName>
</protein>
<keyword evidence="4" id="KW-1133">Transmembrane helix</keyword>
<proteinExistence type="inferred from homology"/>
<evidence type="ECO:0000313" key="6">
    <source>
        <dbReference type="EMBL" id="VDN02929.1"/>
    </source>
</evidence>
<keyword evidence="4" id="KW-0472">Membrane</keyword>
<dbReference type="Pfam" id="PF07850">
    <property type="entry name" value="Renin_r"/>
    <property type="match status" value="1"/>
</dbReference>
<gene>
    <name evidence="6" type="ORF">TCLT_LOCUS5660</name>
</gene>
<dbReference type="OMA" id="QMDNNAD"/>
<evidence type="ECO:0000313" key="8">
    <source>
        <dbReference type="WBParaSite" id="TCLT_0000567101-mRNA-1"/>
    </source>
</evidence>
<dbReference type="Pfam" id="PF00253">
    <property type="entry name" value="Ribosomal_S14"/>
    <property type="match status" value="1"/>
</dbReference>
<evidence type="ECO:0000256" key="4">
    <source>
        <dbReference type="SAM" id="Phobius"/>
    </source>
</evidence>
<dbReference type="PANTHER" id="PTHR13351:SF1">
    <property type="entry name" value="RENIN RECEPTOR"/>
    <property type="match status" value="1"/>
</dbReference>
<dbReference type="InterPro" id="IPR001209">
    <property type="entry name" value="Ribosomal_uS14"/>
</dbReference>
<dbReference type="WBParaSite" id="TCLT_0000567101-mRNA-1">
    <property type="protein sequence ID" value="TCLT_0000567101-mRNA-1"/>
    <property type="gene ID" value="TCLT_0000567101"/>
</dbReference>
<feature type="domain" description="Renin receptor-like C-terminal transmembrane spanning segment" evidence="5">
    <location>
        <begin position="423"/>
        <end position="497"/>
    </location>
</feature>
<reference evidence="8" key="1">
    <citation type="submission" date="2017-02" db="UniProtKB">
        <authorList>
            <consortium name="WormBaseParasite"/>
        </authorList>
    </citation>
    <scope>IDENTIFICATION</scope>
</reference>
<dbReference type="GO" id="GO:0009897">
    <property type="term" value="C:external side of plasma membrane"/>
    <property type="evidence" value="ECO:0007669"/>
    <property type="project" value="TreeGrafter"/>
</dbReference>
<accession>A0A0N5CYX7</accession>
<name>A0A0N5CYX7_THECL</name>
<dbReference type="GO" id="GO:0038023">
    <property type="term" value="F:signaling receptor activity"/>
    <property type="evidence" value="ECO:0007669"/>
    <property type="project" value="InterPro"/>
</dbReference>
<dbReference type="Proteomes" id="UP000276776">
    <property type="component" value="Unassembled WGS sequence"/>
</dbReference>
<feature type="transmembrane region" description="Helical" evidence="4">
    <location>
        <begin position="452"/>
        <end position="476"/>
    </location>
</feature>
<dbReference type="PANTHER" id="PTHR13351">
    <property type="entry name" value="RENIN RECEPTOR"/>
    <property type="match status" value="1"/>
</dbReference>
<keyword evidence="4" id="KW-0812">Transmembrane</keyword>
<reference evidence="6 7" key="2">
    <citation type="submission" date="2018-11" db="EMBL/GenBank/DDBJ databases">
        <authorList>
            <consortium name="Pathogen Informatics"/>
        </authorList>
    </citation>
    <scope>NUCLEOTIDE SEQUENCE [LARGE SCALE GENOMIC DNA]</scope>
</reference>
<dbReference type="AlphaFoldDB" id="A0A0N5CYX7"/>
<evidence type="ECO:0000256" key="3">
    <source>
        <dbReference type="ARBA" id="ARBA00023274"/>
    </source>
</evidence>
<dbReference type="GO" id="GO:0005840">
    <property type="term" value="C:ribosome"/>
    <property type="evidence" value="ECO:0007669"/>
    <property type="project" value="UniProtKB-KW"/>
</dbReference>
<organism evidence="8">
    <name type="scientific">Thelazia callipaeda</name>
    <name type="common">Oriental eyeworm</name>
    <name type="synonym">Parasitic nematode</name>
    <dbReference type="NCBI Taxonomy" id="103827"/>
    <lineage>
        <taxon>Eukaryota</taxon>
        <taxon>Metazoa</taxon>
        <taxon>Ecdysozoa</taxon>
        <taxon>Nematoda</taxon>
        <taxon>Chromadorea</taxon>
        <taxon>Rhabditida</taxon>
        <taxon>Spirurina</taxon>
        <taxon>Spiruromorpha</taxon>
        <taxon>Thelazioidea</taxon>
        <taxon>Thelaziidae</taxon>
        <taxon>Thelazia</taxon>
    </lineage>
</organism>
<keyword evidence="2" id="KW-0689">Ribosomal protein</keyword>
<dbReference type="SUPFAM" id="SSF57716">
    <property type="entry name" value="Glucocorticoid receptor-like (DNA-binding domain)"/>
    <property type="match status" value="1"/>
</dbReference>
<keyword evidence="7" id="KW-1185">Reference proteome</keyword>
<dbReference type="Gene3D" id="1.10.287.1480">
    <property type="match status" value="1"/>
</dbReference>
<dbReference type="GO" id="GO:0006412">
    <property type="term" value="P:translation"/>
    <property type="evidence" value="ECO:0007669"/>
    <property type="project" value="InterPro"/>
</dbReference>
<evidence type="ECO:0000256" key="2">
    <source>
        <dbReference type="ARBA" id="ARBA00022980"/>
    </source>
</evidence>
<dbReference type="GO" id="GO:0003735">
    <property type="term" value="F:structural constituent of ribosome"/>
    <property type="evidence" value="ECO:0007669"/>
    <property type="project" value="InterPro"/>
</dbReference>
<keyword evidence="3" id="KW-0687">Ribonucleoprotein</keyword>
<evidence type="ECO:0000256" key="1">
    <source>
        <dbReference type="ARBA" id="ARBA00009083"/>
    </source>
</evidence>
<comment type="similarity">
    <text evidence="1">Belongs to the universal ribosomal protein uS14 family.</text>
</comment>
<dbReference type="GO" id="GO:1990904">
    <property type="term" value="C:ribonucleoprotein complex"/>
    <property type="evidence" value="ECO:0007669"/>
    <property type="project" value="UniProtKB-KW"/>
</dbReference>
<dbReference type="STRING" id="103827.A0A0N5CYX7"/>
<sequence length="497" mass="56070">MYHLRQSFVQISKTNPLIVLSRSLIGNKKSDEQAAVVPTEESNGISTEEVELPTIAVDAASKERAILPYSQEALKVLKLDAYPYYVEREWWKHGNRMTFWSNWKMKKDVKRRHLLAELGPDRVRLKALKSNTILPAIIRDECAKKLHEFPKASCPNNIYHLCQFSGVRRGKLNRFHLHRQIFRHLADHGQLSVLKCADVHFLTSNLVGIPSSDVTLSAVDIVEINKYVLGLTAKAPLTWSGEENIFKRPRALAVVTVAGGRALGSFLPLGFAVSGELGSINFNDLLNEKIFGGENQEWIVMSDGLISGSQIGSDAQNTFSKIEVKVKTEPLLQEIENLYKIAETIKKSEIISTAHTPTIFIIHVNGLPIVKQKLSVEEYMQAVDELEKAINYLVLALKEVYGDRVIMELITESQSEIKDIQKRQVSESNTERIMRLRRELNVYQFSSSNYPAMFGIFLSVSVILALAVLFVVVGLLNMDPGKDSIIYRMTTTRMKKD</sequence>
<dbReference type="InterPro" id="IPR012493">
    <property type="entry name" value="Renin_rcpt"/>
</dbReference>